<name>A0ABU8SJ54_9LACO</name>
<evidence type="ECO:0000256" key="2">
    <source>
        <dbReference type="ARBA" id="ARBA00022729"/>
    </source>
</evidence>
<comment type="caution">
    <text evidence="8">The sequence shown here is derived from an EMBL/GenBank/DDBJ whole genome shotgun (WGS) entry which is preliminary data.</text>
</comment>
<evidence type="ECO:0000256" key="5">
    <source>
        <dbReference type="ARBA" id="ARBA00023288"/>
    </source>
</evidence>
<keyword evidence="5 6" id="KW-0449">Lipoprotein</keyword>
<dbReference type="SUPFAM" id="SSF53850">
    <property type="entry name" value="Periplasmic binding protein-like II"/>
    <property type="match status" value="1"/>
</dbReference>
<keyword evidence="7" id="KW-1133">Transmembrane helix</keyword>
<comment type="subcellular location">
    <subcellularLocation>
        <location evidence="1">Membrane</location>
        <topology evidence="1">Lipid-anchor</topology>
    </subcellularLocation>
</comment>
<organism evidence="8 9">
    <name type="scientific">Nicoliella lavandulae</name>
    <dbReference type="NCBI Taxonomy" id="3082954"/>
    <lineage>
        <taxon>Bacteria</taxon>
        <taxon>Bacillati</taxon>
        <taxon>Bacillota</taxon>
        <taxon>Bacilli</taxon>
        <taxon>Lactobacillales</taxon>
        <taxon>Lactobacillaceae</taxon>
        <taxon>Nicoliella</taxon>
    </lineage>
</organism>
<proteinExistence type="inferred from homology"/>
<dbReference type="EMBL" id="JAWMWH010000001">
    <property type="protein sequence ID" value="MEJ6399899.1"/>
    <property type="molecule type" value="Genomic_DNA"/>
</dbReference>
<sequence>MNKKKRLQLTSLGIVGVLIIVLGGIILSGHQKSTATSGSVKTVNVGVVGATDDPIWKEINKQLAKENINAKVKVFSDGEALNQATANGQIDINSFQHYAFLKQEEQQKHYKFAVIGQTYIQPLNIYSKKIKSVKDLKDGDKIAIPNNPTNAGRALKVLEKAGLIKTNPAKGYSPTLTDITSNPKHLKIIEVDPAAILKLLPNFAAGITNANFVQANHMNPEKDAIYQIAPNLKDPYNKPWINILVTRESEKNNPTFKKVVKAYNSKAVYDLIKKEYQGVDVPAFNY</sequence>
<evidence type="ECO:0000256" key="1">
    <source>
        <dbReference type="ARBA" id="ARBA00004635"/>
    </source>
</evidence>
<protein>
    <recommendedName>
        <fullName evidence="6">Lipoprotein</fullName>
    </recommendedName>
</protein>
<evidence type="ECO:0000256" key="3">
    <source>
        <dbReference type="ARBA" id="ARBA00023136"/>
    </source>
</evidence>
<dbReference type="Pfam" id="PF03180">
    <property type="entry name" value="Lipoprotein_9"/>
    <property type="match status" value="1"/>
</dbReference>
<keyword evidence="7" id="KW-0812">Transmembrane</keyword>
<evidence type="ECO:0000256" key="4">
    <source>
        <dbReference type="ARBA" id="ARBA00023139"/>
    </source>
</evidence>
<keyword evidence="4" id="KW-0564">Palmitate</keyword>
<comment type="similarity">
    <text evidence="6">Belongs to the nlpA lipoprotein family.</text>
</comment>
<evidence type="ECO:0000256" key="7">
    <source>
        <dbReference type="SAM" id="Phobius"/>
    </source>
</evidence>
<dbReference type="PIRSF" id="PIRSF002854">
    <property type="entry name" value="MetQ"/>
    <property type="match status" value="1"/>
</dbReference>
<feature type="transmembrane region" description="Helical" evidence="7">
    <location>
        <begin position="7"/>
        <end position="27"/>
    </location>
</feature>
<dbReference type="PANTHER" id="PTHR30429:SF3">
    <property type="entry name" value="LIPOPROTEIN"/>
    <property type="match status" value="1"/>
</dbReference>
<reference evidence="8 9" key="1">
    <citation type="submission" date="2023-10" db="EMBL/GenBank/DDBJ databases">
        <title>Nicoliella lavandulae sp. nov. isolated from Lavandula angustifolia flowers.</title>
        <authorList>
            <person name="Alcantara C."/>
            <person name="Zuniga M."/>
            <person name="Landete J.M."/>
            <person name="Monedero V."/>
        </authorList>
    </citation>
    <scope>NUCLEOTIDE SEQUENCE [LARGE SCALE GENOMIC DNA]</scope>
    <source>
        <strain evidence="8 9">Es01</strain>
    </source>
</reference>
<dbReference type="Gene3D" id="3.40.190.10">
    <property type="entry name" value="Periplasmic binding protein-like II"/>
    <property type="match status" value="2"/>
</dbReference>
<keyword evidence="9" id="KW-1185">Reference proteome</keyword>
<evidence type="ECO:0000256" key="6">
    <source>
        <dbReference type="PIRNR" id="PIRNR002854"/>
    </source>
</evidence>
<evidence type="ECO:0000313" key="9">
    <source>
        <dbReference type="Proteomes" id="UP001370590"/>
    </source>
</evidence>
<dbReference type="RefSeq" id="WP_339959732.1">
    <property type="nucleotide sequence ID" value="NZ_JAWMWH010000001.1"/>
</dbReference>
<dbReference type="InterPro" id="IPR004872">
    <property type="entry name" value="Lipoprotein_NlpA"/>
</dbReference>
<evidence type="ECO:0000313" key="8">
    <source>
        <dbReference type="EMBL" id="MEJ6399899.1"/>
    </source>
</evidence>
<gene>
    <name evidence="8" type="ORF">R4146_01720</name>
</gene>
<accession>A0ABU8SJ54</accession>
<keyword evidence="3 7" id="KW-0472">Membrane</keyword>
<dbReference type="PANTHER" id="PTHR30429">
    <property type="entry name" value="D-METHIONINE-BINDING LIPOPROTEIN METQ"/>
    <property type="match status" value="1"/>
</dbReference>
<keyword evidence="2" id="KW-0732">Signal</keyword>
<dbReference type="Proteomes" id="UP001370590">
    <property type="component" value="Unassembled WGS sequence"/>
</dbReference>